<sequence length="426" mass="46703">MNSNPLAEDFSTGSLLKFAFPTISMMLFMGLYTIVDTIFIPRFVNTDALSAINIVCPIINLIVGLGTMIATGGSAIVARKMGVGEPKRAKQDFTLLILFGFILGAVFSILGIIFIDEIIYSLGADNVLFPYCKDYLTIILLFTPASMLQVLFQNLFVTAGKPTLGLVLSVCAGVMNIVFDYLFMVIFDMGIAGAGFGTGIGYLIPAITGLIVFSKKSGTLSFVKPLIDFKVLGESCINGVASITIIIYTQFLLTTLFIGFSMGIAPIISYNFGANNYYRLKKIYKICISFIFVGSIFIFALSFINGNSLVHLFTGTNEAVYKIAINGFMIFAFSFLFLGFNIFSSAIFTTLSNGKLSALISFLRTFGFIMIGLLIMPQFIGITGVWLAVPIAEMLTLCVSVYLNFRLLRSWNNQNNSYEKSTERLL</sequence>
<keyword evidence="9" id="KW-1185">Reference proteome</keyword>
<evidence type="ECO:0000256" key="3">
    <source>
        <dbReference type="ARBA" id="ARBA00022475"/>
    </source>
</evidence>
<feature type="transmembrane region" description="Helical" evidence="7">
    <location>
        <begin position="226"/>
        <end position="248"/>
    </location>
</feature>
<feature type="transmembrane region" description="Helical" evidence="7">
    <location>
        <begin position="254"/>
        <end position="272"/>
    </location>
</feature>
<dbReference type="EMBL" id="JBCLUF010000044">
    <property type="protein sequence ID" value="MEY8663092.1"/>
    <property type="molecule type" value="Genomic_DNA"/>
</dbReference>
<dbReference type="PIRSF" id="PIRSF006603">
    <property type="entry name" value="DinF"/>
    <property type="match status" value="1"/>
</dbReference>
<feature type="transmembrane region" description="Helical" evidence="7">
    <location>
        <begin position="93"/>
        <end position="115"/>
    </location>
</feature>
<dbReference type="InterPro" id="IPR002528">
    <property type="entry name" value="MATE_fam"/>
</dbReference>
<keyword evidence="2" id="KW-0813">Transport</keyword>
<dbReference type="InterPro" id="IPR048279">
    <property type="entry name" value="MdtK-like"/>
</dbReference>
<evidence type="ECO:0000256" key="4">
    <source>
        <dbReference type="ARBA" id="ARBA00022692"/>
    </source>
</evidence>
<keyword evidence="4 7" id="KW-0812">Transmembrane</keyword>
<feature type="transmembrane region" description="Helical" evidence="7">
    <location>
        <begin position="52"/>
        <end position="72"/>
    </location>
</feature>
<protein>
    <submittedName>
        <fullName evidence="8">MATE family efflux transporter</fullName>
    </submittedName>
</protein>
<evidence type="ECO:0000256" key="7">
    <source>
        <dbReference type="SAM" id="Phobius"/>
    </source>
</evidence>
<dbReference type="Proteomes" id="UP001565236">
    <property type="component" value="Unassembled WGS sequence"/>
</dbReference>
<keyword evidence="6 7" id="KW-0472">Membrane</keyword>
<evidence type="ECO:0000313" key="9">
    <source>
        <dbReference type="Proteomes" id="UP001565236"/>
    </source>
</evidence>
<dbReference type="Pfam" id="PF01554">
    <property type="entry name" value="MatE"/>
    <property type="match status" value="2"/>
</dbReference>
<feature type="transmembrane region" description="Helical" evidence="7">
    <location>
        <begin position="356"/>
        <end position="379"/>
    </location>
</feature>
<comment type="caution">
    <text evidence="8">The sequence shown here is derived from an EMBL/GenBank/DDBJ whole genome shotgun (WGS) entry which is preliminary data.</text>
</comment>
<reference evidence="8 9" key="1">
    <citation type="submission" date="2024-03" db="EMBL/GenBank/DDBJ databases">
        <title>Mouse gut bacterial collection (mGBC) of GemPharmatech.</title>
        <authorList>
            <person name="He Y."/>
            <person name="Dong L."/>
            <person name="Wu D."/>
            <person name="Gao X."/>
            <person name="Lin Z."/>
        </authorList>
    </citation>
    <scope>NUCLEOTIDE SEQUENCE [LARGE SCALE GENOMIC DNA]</scope>
    <source>
        <strain evidence="8 9">15-30</strain>
    </source>
</reference>
<feature type="transmembrane region" description="Helical" evidence="7">
    <location>
        <begin position="385"/>
        <end position="405"/>
    </location>
</feature>
<proteinExistence type="predicted"/>
<evidence type="ECO:0000256" key="1">
    <source>
        <dbReference type="ARBA" id="ARBA00004651"/>
    </source>
</evidence>
<feature type="transmembrane region" description="Helical" evidence="7">
    <location>
        <begin position="284"/>
        <end position="304"/>
    </location>
</feature>
<dbReference type="RefSeq" id="WP_369943134.1">
    <property type="nucleotide sequence ID" value="NZ_JBCLUF010000044.1"/>
</dbReference>
<keyword evidence="3" id="KW-1003">Cell membrane</keyword>
<feature type="transmembrane region" description="Helical" evidence="7">
    <location>
        <begin position="135"/>
        <end position="152"/>
    </location>
</feature>
<evidence type="ECO:0000256" key="6">
    <source>
        <dbReference type="ARBA" id="ARBA00023136"/>
    </source>
</evidence>
<gene>
    <name evidence="8" type="ORF">AALT52_09475</name>
</gene>
<feature type="transmembrane region" description="Helical" evidence="7">
    <location>
        <begin position="324"/>
        <end position="344"/>
    </location>
</feature>
<evidence type="ECO:0000256" key="2">
    <source>
        <dbReference type="ARBA" id="ARBA00022448"/>
    </source>
</evidence>
<name>A0ABV4DTK9_9LACO</name>
<dbReference type="InterPro" id="IPR051327">
    <property type="entry name" value="MATE_MepA_subfamily"/>
</dbReference>
<organism evidence="8 9">
    <name type="scientific">Ligilactobacillus faecis</name>
    <dbReference type="NCBI Taxonomy" id="762833"/>
    <lineage>
        <taxon>Bacteria</taxon>
        <taxon>Bacillati</taxon>
        <taxon>Bacillota</taxon>
        <taxon>Bacilli</taxon>
        <taxon>Lactobacillales</taxon>
        <taxon>Lactobacillaceae</taxon>
        <taxon>Ligilactobacillus</taxon>
    </lineage>
</organism>
<evidence type="ECO:0000256" key="5">
    <source>
        <dbReference type="ARBA" id="ARBA00022989"/>
    </source>
</evidence>
<feature type="transmembrane region" description="Helical" evidence="7">
    <location>
        <begin position="164"/>
        <end position="187"/>
    </location>
</feature>
<comment type="subcellular location">
    <subcellularLocation>
        <location evidence="1">Cell membrane</location>
        <topology evidence="1">Multi-pass membrane protein</topology>
    </subcellularLocation>
</comment>
<feature type="transmembrane region" description="Helical" evidence="7">
    <location>
        <begin position="18"/>
        <end position="40"/>
    </location>
</feature>
<evidence type="ECO:0000313" key="8">
    <source>
        <dbReference type="EMBL" id="MEY8663092.1"/>
    </source>
</evidence>
<keyword evidence="5 7" id="KW-1133">Transmembrane helix</keyword>
<dbReference type="PANTHER" id="PTHR43823:SF3">
    <property type="entry name" value="MULTIDRUG EXPORT PROTEIN MEPA"/>
    <property type="match status" value="1"/>
</dbReference>
<feature type="transmembrane region" description="Helical" evidence="7">
    <location>
        <begin position="193"/>
        <end position="214"/>
    </location>
</feature>
<accession>A0ABV4DTK9</accession>
<dbReference type="PANTHER" id="PTHR43823">
    <property type="entry name" value="SPORULATION PROTEIN YKVU"/>
    <property type="match status" value="1"/>
</dbReference>